<dbReference type="EMBL" id="CAUYUJ010020715">
    <property type="protein sequence ID" value="CAK0900030.1"/>
    <property type="molecule type" value="Genomic_DNA"/>
</dbReference>
<reference evidence="1" key="1">
    <citation type="submission" date="2023-10" db="EMBL/GenBank/DDBJ databases">
        <authorList>
            <person name="Chen Y."/>
            <person name="Shah S."/>
            <person name="Dougan E. K."/>
            <person name="Thang M."/>
            <person name="Chan C."/>
        </authorList>
    </citation>
    <scope>NUCLEOTIDE SEQUENCE [LARGE SCALE GENOMIC DNA]</scope>
</reference>
<comment type="caution">
    <text evidence="1">The sequence shown here is derived from an EMBL/GenBank/DDBJ whole genome shotgun (WGS) entry which is preliminary data.</text>
</comment>
<evidence type="ECO:0000313" key="1">
    <source>
        <dbReference type="EMBL" id="CAK0900030.1"/>
    </source>
</evidence>
<organism evidence="1 2">
    <name type="scientific">Prorocentrum cordatum</name>
    <dbReference type="NCBI Taxonomy" id="2364126"/>
    <lineage>
        <taxon>Eukaryota</taxon>
        <taxon>Sar</taxon>
        <taxon>Alveolata</taxon>
        <taxon>Dinophyceae</taxon>
        <taxon>Prorocentrales</taxon>
        <taxon>Prorocentraceae</taxon>
        <taxon>Prorocentrum</taxon>
    </lineage>
</organism>
<gene>
    <name evidence="1" type="ORF">PCOR1329_LOCUS77428</name>
</gene>
<proteinExistence type="predicted"/>
<dbReference type="Proteomes" id="UP001189429">
    <property type="component" value="Unassembled WGS sequence"/>
</dbReference>
<evidence type="ECO:0000313" key="2">
    <source>
        <dbReference type="Proteomes" id="UP001189429"/>
    </source>
</evidence>
<accession>A0ABN9XJP5</accession>
<sequence>MVGENGTNVPLAMMWVAGRLTGMQSNMPHKKAIPANWCNQVIVHILGIMKGFVFLLPLGQIKQISKDEDKQWQDMDQLEYEVASDKKVKAGEEWSEAFAAPYATVEVFEAGEDEEIQPEAATHAHGRVNLPVGAGKRSEVTSISFSVITGLVGSDLLHDITSVTPGIFFEVAWAPVEGSDDKGTLTLTPIEAKGFPAPGASRRWKLRVGVHETMFGPSTRKCMSLGAAGAAEWDESVEFSVDWSKQQDGQAAKDQQAEQDLGTVKDRLDRQSIILEALEDVGRRASQASQGSKGAVRKKK</sequence>
<keyword evidence="2" id="KW-1185">Reference proteome</keyword>
<name>A0ABN9XJP5_9DINO</name>
<protein>
    <submittedName>
        <fullName evidence="1">Uncharacterized protein</fullName>
    </submittedName>
</protein>